<dbReference type="Proteomes" id="UP000563094">
    <property type="component" value="Unassembled WGS sequence"/>
</dbReference>
<dbReference type="Pfam" id="PF01569">
    <property type="entry name" value="PAP2"/>
    <property type="match status" value="1"/>
</dbReference>
<dbReference type="InterPro" id="IPR000326">
    <property type="entry name" value="PAP2/HPO"/>
</dbReference>
<dbReference type="SUPFAM" id="SSF48317">
    <property type="entry name" value="Acid phosphatase/Vanadium-dependent haloperoxidase"/>
    <property type="match status" value="1"/>
</dbReference>
<dbReference type="SMART" id="SM00014">
    <property type="entry name" value="acidPPc"/>
    <property type="match status" value="1"/>
</dbReference>
<dbReference type="EMBL" id="JACJIQ010000014">
    <property type="protein sequence ID" value="MBA9078612.1"/>
    <property type="molecule type" value="Genomic_DNA"/>
</dbReference>
<feature type="transmembrane region" description="Helical" evidence="1">
    <location>
        <begin position="158"/>
        <end position="179"/>
    </location>
</feature>
<protein>
    <submittedName>
        <fullName evidence="3">Undecaprenyl-diphosphatase</fullName>
        <ecNumber evidence="3">3.6.1.27</ecNumber>
    </submittedName>
</protein>
<keyword evidence="1" id="KW-1133">Transmembrane helix</keyword>
<feature type="transmembrane region" description="Helical" evidence="1">
    <location>
        <begin position="188"/>
        <end position="210"/>
    </location>
</feature>
<feature type="transmembrane region" description="Helical" evidence="1">
    <location>
        <begin position="120"/>
        <end position="138"/>
    </location>
</feature>
<name>A0A839GIB6_9BACT</name>
<dbReference type="AlphaFoldDB" id="A0A839GIB6"/>
<keyword evidence="3" id="KW-0378">Hydrolase</keyword>
<gene>
    <name evidence="3" type="ORF">FHS90_003342</name>
</gene>
<accession>A0A839GIB6</accession>
<keyword evidence="1" id="KW-0812">Transmembrane</keyword>
<feature type="transmembrane region" description="Helical" evidence="1">
    <location>
        <begin position="88"/>
        <end position="113"/>
    </location>
</feature>
<feature type="transmembrane region" description="Helical" evidence="1">
    <location>
        <begin position="216"/>
        <end position="237"/>
    </location>
</feature>
<keyword evidence="1" id="KW-0472">Membrane</keyword>
<comment type="caution">
    <text evidence="3">The sequence shown here is derived from an EMBL/GenBank/DDBJ whole genome shotgun (WGS) entry which is preliminary data.</text>
</comment>
<evidence type="ECO:0000256" key="1">
    <source>
        <dbReference type="SAM" id="Phobius"/>
    </source>
</evidence>
<dbReference type="InterPro" id="IPR036938">
    <property type="entry name" value="PAP2/HPO_sf"/>
</dbReference>
<dbReference type="EC" id="3.6.1.27" evidence="3"/>
<dbReference type="GO" id="GO:0050380">
    <property type="term" value="F:undecaprenyl-diphosphatase activity"/>
    <property type="evidence" value="ECO:0007669"/>
    <property type="project" value="UniProtKB-EC"/>
</dbReference>
<dbReference type="CDD" id="cd03392">
    <property type="entry name" value="PAP2_like_2"/>
    <property type="match status" value="1"/>
</dbReference>
<feature type="transmembrane region" description="Helical" evidence="1">
    <location>
        <begin position="34"/>
        <end position="52"/>
    </location>
</feature>
<keyword evidence="4" id="KW-1185">Reference proteome</keyword>
<dbReference type="Gene3D" id="1.20.144.10">
    <property type="entry name" value="Phosphatidic acid phosphatase type 2/haloperoxidase"/>
    <property type="match status" value="2"/>
</dbReference>
<feature type="domain" description="Phosphatidic acid phosphatase type 2/haloperoxidase" evidence="2">
    <location>
        <begin position="121"/>
        <end position="231"/>
    </location>
</feature>
<reference evidence="3 4" key="1">
    <citation type="submission" date="2020-08" db="EMBL/GenBank/DDBJ databases">
        <title>Genomic Encyclopedia of Type Strains, Phase IV (KMG-IV): sequencing the most valuable type-strain genomes for metagenomic binning, comparative biology and taxonomic classification.</title>
        <authorList>
            <person name="Goeker M."/>
        </authorList>
    </citation>
    <scope>NUCLEOTIDE SEQUENCE [LARGE SCALE GENOMIC DNA]</scope>
    <source>
        <strain evidence="3 4">DSM 29854</strain>
    </source>
</reference>
<organism evidence="3 4">
    <name type="scientific">Rufibacter quisquiliarum</name>
    <dbReference type="NCBI Taxonomy" id="1549639"/>
    <lineage>
        <taxon>Bacteria</taxon>
        <taxon>Pseudomonadati</taxon>
        <taxon>Bacteroidota</taxon>
        <taxon>Cytophagia</taxon>
        <taxon>Cytophagales</taxon>
        <taxon>Hymenobacteraceae</taxon>
        <taxon>Rufibacter</taxon>
    </lineage>
</organism>
<proteinExistence type="predicted"/>
<evidence type="ECO:0000313" key="3">
    <source>
        <dbReference type="EMBL" id="MBA9078612.1"/>
    </source>
</evidence>
<dbReference type="PANTHER" id="PTHR14969">
    <property type="entry name" value="SPHINGOSINE-1-PHOSPHATE PHOSPHOHYDROLASE"/>
    <property type="match status" value="1"/>
</dbReference>
<dbReference type="PANTHER" id="PTHR14969:SF13">
    <property type="entry name" value="AT30094P"/>
    <property type="match status" value="1"/>
</dbReference>
<evidence type="ECO:0000313" key="4">
    <source>
        <dbReference type="Proteomes" id="UP000563094"/>
    </source>
</evidence>
<sequence>MLHKARQLRAVRWLQRRFPALFHFLLQRFNPKKLYGLPLTLVLLVGAVQLSLLSELTEQVMEAEEMVQVDRQLTSALYNGRTSLGATFFLGATQLGGQLGAIGLGLLLSFFLARQKRWRSILVFWLVLGAVGLSVRYGKEWLQRPRPENVAYVTYQHFSFPSGHSTTATALFGMGAYLLARHVRQRRYWLYTGAAIAVVLVGFSRMYLGAHYLSDVLAGFLLGSLWVLVGISLLEWLQYRRRSGTSPSAAP</sequence>
<evidence type="ECO:0000259" key="2">
    <source>
        <dbReference type="SMART" id="SM00014"/>
    </source>
</evidence>
<dbReference type="RefSeq" id="WP_066836630.1">
    <property type="nucleotide sequence ID" value="NZ_JACJIQ010000014.1"/>
</dbReference>